<dbReference type="InterPro" id="IPR001789">
    <property type="entry name" value="Sig_transdc_resp-reg_receiver"/>
</dbReference>
<feature type="transmembrane region" description="Helical" evidence="7">
    <location>
        <begin position="571"/>
        <end position="592"/>
    </location>
</feature>
<dbReference type="SMART" id="SM00388">
    <property type="entry name" value="HisKA"/>
    <property type="match status" value="1"/>
</dbReference>
<dbReference type="CDD" id="cd16922">
    <property type="entry name" value="HATPase_EvgS-ArcB-TorS-like"/>
    <property type="match status" value="1"/>
</dbReference>
<sequence>MIGPANTTRLRIVRMRRDYNRWVANQTLEDYALRFTAKSARIWSPLRVANTALGSISFLALEAIGGTLTLSFGFANVCIAVVAVSLLIFMISLPICAAAARSGLDIDLLTRGAGFGYIGSTITSLIYATFTFLFFGIEAAIFAGMLNRFLLIPPWIAYILCAIVVVPLVTHGVTFIARFQLVTQPVWLVLNLAPLVAVLVLHPGWLSGWSHFQGTEARGLDVGAIGMAASIMFVLVSQTAEQVDFIRFMPARRHARDVAWWSAVVLGGPAWILFDAFKILAGSLLMWAGLAAGYAGFDAVQPTQMYRLAYSAFLPPVPAIAATIALVAVSQVKINVTNAYAGSLAWSNFFSRLTHSHPGRVFYVFFNVAIALVLMEAGIVDTIQRGLVLYADLAAAWMGALVADLVINKPIGWSPPVIEFKRAHLPDINPVGIGAMVLGSVVGLAAYAGVLGTTPGAFGPFLSLAVAFLAAPGIAWATGGRTYLARRPRASWSKRGIITCTICEHGFEHEDMAFCPAYGGAICSLCCSLDSRCGDSCKPAATRLPVQLMAPLAAPLRLLPLRFRGLLETRLSRFVLLLLVALAGIYGLLASVGSTAPGVGRLAAVLIAAILSWLIVLSGESRRNAVEETHRQTRLLMNEIAAHSRTDAALQKARDKAEAASLAKSRYVVGISHELRSPLNAILGYAQLMEGDPRIPPERHRGVRIIRESGEHLSAIIAGLLDISRIEAGRIELYRDRIRLPELLEGLAQMLRPQAEAKGLRLTFEAHGLPAIVLADEHRLRQILINLLSNAIKFTVAGSVHLSASWRAQIAEFVVTDTGPGIQAGDLERIFEPFERAAPATIPGTGLGLTITRLLTEILGGEITVGSTPGEGSRFRVRLLLSDTADTGSVPIPKHVTGHAGALRRILVADDNAAHRALISDLLMPLGFDVVTTSDGPECLLAAVGFQPHLFLLDLSMPVMDGFQLARRLRETKAGRAPIIFISGDVQHGRPSDVGLRSDFDLKDCTLLSKPVELAALLREIGIALDLNWVQSDGTAALAGQNIEQQLVPTGQARFLSHAQVAALRVLVEGGSMRALREQMNVLERETPGLAYALQPLRRLLSSYQLEALRDALDELETSA</sequence>
<accession>A0A6M8H5J6</accession>
<feature type="transmembrane region" description="Helical" evidence="7">
    <location>
        <begin position="48"/>
        <end position="68"/>
    </location>
</feature>
<dbReference type="KEGG" id="lck:HN018_01020"/>
<dbReference type="Pfam" id="PF00072">
    <property type="entry name" value="Response_reg"/>
    <property type="match status" value="1"/>
</dbReference>
<name>A0A6M8H5J6_9PROT</name>
<dbReference type="InterPro" id="IPR036097">
    <property type="entry name" value="HisK_dim/P_sf"/>
</dbReference>
<feature type="transmembrane region" description="Helical" evidence="7">
    <location>
        <begin position="74"/>
        <end position="100"/>
    </location>
</feature>
<feature type="transmembrane region" description="Helical" evidence="7">
    <location>
        <begin position="258"/>
        <end position="274"/>
    </location>
</feature>
<evidence type="ECO:0000256" key="5">
    <source>
        <dbReference type="ARBA" id="ARBA00022777"/>
    </source>
</evidence>
<dbReference type="Pfam" id="PF00512">
    <property type="entry name" value="HisKA"/>
    <property type="match status" value="1"/>
</dbReference>
<evidence type="ECO:0000256" key="4">
    <source>
        <dbReference type="ARBA" id="ARBA00022679"/>
    </source>
</evidence>
<evidence type="ECO:0000313" key="11">
    <source>
        <dbReference type="Proteomes" id="UP000500767"/>
    </source>
</evidence>
<comment type="catalytic activity">
    <reaction evidence="1">
        <text>ATP + protein L-histidine = ADP + protein N-phospho-L-histidine.</text>
        <dbReference type="EC" id="2.7.13.3"/>
    </reaction>
</comment>
<dbReference type="PROSITE" id="PS50109">
    <property type="entry name" value="HIS_KIN"/>
    <property type="match status" value="1"/>
</dbReference>
<evidence type="ECO:0000256" key="2">
    <source>
        <dbReference type="ARBA" id="ARBA00012438"/>
    </source>
</evidence>
<keyword evidence="4" id="KW-0808">Transferase</keyword>
<dbReference type="EMBL" id="CP053708">
    <property type="protein sequence ID" value="QKE88821.1"/>
    <property type="molecule type" value="Genomic_DNA"/>
</dbReference>
<keyword evidence="5" id="KW-0418">Kinase</keyword>
<evidence type="ECO:0000256" key="7">
    <source>
        <dbReference type="SAM" id="Phobius"/>
    </source>
</evidence>
<dbReference type="SMART" id="SM00387">
    <property type="entry name" value="HATPase_c"/>
    <property type="match status" value="1"/>
</dbReference>
<dbReference type="GO" id="GO:0000155">
    <property type="term" value="F:phosphorelay sensor kinase activity"/>
    <property type="evidence" value="ECO:0007669"/>
    <property type="project" value="InterPro"/>
</dbReference>
<dbReference type="Gene3D" id="1.10.4160.10">
    <property type="entry name" value="Hydantoin permease"/>
    <property type="match status" value="1"/>
</dbReference>
<feature type="transmembrane region" description="Helical" evidence="7">
    <location>
        <begin position="112"/>
        <end position="135"/>
    </location>
</feature>
<feature type="transmembrane region" description="Helical" evidence="7">
    <location>
        <begin position="186"/>
        <end position="205"/>
    </location>
</feature>
<proteinExistence type="predicted"/>
<feature type="transmembrane region" description="Helical" evidence="7">
    <location>
        <begin position="280"/>
        <end position="297"/>
    </location>
</feature>
<dbReference type="PROSITE" id="PS50110">
    <property type="entry name" value="RESPONSE_REGULATORY"/>
    <property type="match status" value="1"/>
</dbReference>
<dbReference type="PANTHER" id="PTHR43047">
    <property type="entry name" value="TWO-COMPONENT HISTIDINE PROTEIN KINASE"/>
    <property type="match status" value="1"/>
</dbReference>
<dbReference type="InterPro" id="IPR003594">
    <property type="entry name" value="HATPase_dom"/>
</dbReference>
<feature type="modified residue" description="4-aspartylphosphate" evidence="6">
    <location>
        <position position="954"/>
    </location>
</feature>
<feature type="domain" description="Response regulatory" evidence="9">
    <location>
        <begin position="905"/>
        <end position="1025"/>
    </location>
</feature>
<dbReference type="AlphaFoldDB" id="A0A6M8H5J6"/>
<dbReference type="SUPFAM" id="SSF47384">
    <property type="entry name" value="Homodimeric domain of signal transducing histidine kinase"/>
    <property type="match status" value="1"/>
</dbReference>
<dbReference type="RefSeq" id="WP_171832784.1">
    <property type="nucleotide sequence ID" value="NZ_CP053708.1"/>
</dbReference>
<feature type="transmembrane region" description="Helical" evidence="7">
    <location>
        <begin position="428"/>
        <end position="451"/>
    </location>
</feature>
<dbReference type="SUPFAM" id="SSF55874">
    <property type="entry name" value="ATPase domain of HSP90 chaperone/DNA topoisomerase II/histidine kinase"/>
    <property type="match status" value="1"/>
</dbReference>
<feature type="domain" description="Histidine kinase" evidence="8">
    <location>
        <begin position="670"/>
        <end position="883"/>
    </location>
</feature>
<feature type="transmembrane region" description="Helical" evidence="7">
    <location>
        <begin position="217"/>
        <end position="237"/>
    </location>
</feature>
<evidence type="ECO:0000259" key="9">
    <source>
        <dbReference type="PROSITE" id="PS50110"/>
    </source>
</evidence>
<dbReference type="Gene3D" id="1.10.287.130">
    <property type="match status" value="1"/>
</dbReference>
<evidence type="ECO:0000256" key="6">
    <source>
        <dbReference type="PROSITE-ProRule" id="PRU00169"/>
    </source>
</evidence>
<feature type="transmembrane region" description="Helical" evidence="7">
    <location>
        <begin position="457"/>
        <end position="479"/>
    </location>
</feature>
<dbReference type="Proteomes" id="UP000500767">
    <property type="component" value="Chromosome"/>
</dbReference>
<dbReference type="Pfam" id="PF02518">
    <property type="entry name" value="HATPase_c"/>
    <property type="match status" value="1"/>
</dbReference>
<protein>
    <recommendedName>
        <fullName evidence="2">histidine kinase</fullName>
        <ecNumber evidence="2">2.7.13.3</ecNumber>
    </recommendedName>
</protein>
<dbReference type="CDD" id="cd00082">
    <property type="entry name" value="HisKA"/>
    <property type="match status" value="1"/>
</dbReference>
<dbReference type="EC" id="2.7.13.3" evidence="2"/>
<gene>
    <name evidence="10" type="ORF">HN018_01020</name>
</gene>
<dbReference type="InterPro" id="IPR005467">
    <property type="entry name" value="His_kinase_dom"/>
</dbReference>
<dbReference type="InterPro" id="IPR036890">
    <property type="entry name" value="HATPase_C_sf"/>
</dbReference>
<evidence type="ECO:0000256" key="1">
    <source>
        <dbReference type="ARBA" id="ARBA00000085"/>
    </source>
</evidence>
<keyword evidence="11" id="KW-1185">Reference proteome</keyword>
<feature type="transmembrane region" description="Helical" evidence="7">
    <location>
        <begin position="155"/>
        <end position="179"/>
    </location>
</feature>
<feature type="transmembrane region" description="Helical" evidence="7">
    <location>
        <begin position="386"/>
        <end position="407"/>
    </location>
</feature>
<keyword evidence="7" id="KW-0472">Membrane</keyword>
<keyword evidence="7" id="KW-1133">Transmembrane helix</keyword>
<dbReference type="InterPro" id="IPR003661">
    <property type="entry name" value="HisK_dim/P_dom"/>
</dbReference>
<dbReference type="Gene3D" id="3.40.50.2300">
    <property type="match status" value="1"/>
</dbReference>
<dbReference type="PRINTS" id="PR00344">
    <property type="entry name" value="BCTRLSENSOR"/>
</dbReference>
<dbReference type="SUPFAM" id="SSF52172">
    <property type="entry name" value="CheY-like"/>
    <property type="match status" value="1"/>
</dbReference>
<keyword evidence="7" id="KW-0812">Transmembrane</keyword>
<keyword evidence="3 6" id="KW-0597">Phosphoprotein</keyword>
<organism evidence="10 11">
    <name type="scientific">Lichenicola cladoniae</name>
    <dbReference type="NCBI Taxonomy" id="1484109"/>
    <lineage>
        <taxon>Bacteria</taxon>
        <taxon>Pseudomonadati</taxon>
        <taxon>Pseudomonadota</taxon>
        <taxon>Alphaproteobacteria</taxon>
        <taxon>Acetobacterales</taxon>
        <taxon>Acetobacteraceae</taxon>
        <taxon>Lichenicola</taxon>
    </lineage>
</organism>
<dbReference type="Gene3D" id="3.30.565.10">
    <property type="entry name" value="Histidine kinase-like ATPase, C-terminal domain"/>
    <property type="match status" value="1"/>
</dbReference>
<dbReference type="InterPro" id="IPR004358">
    <property type="entry name" value="Sig_transdc_His_kin-like_C"/>
</dbReference>
<reference evidence="10 11" key="1">
    <citation type="journal article" date="2014" name="World J. Microbiol. Biotechnol.">
        <title>Biodiversity and physiological characteristics of Antarctic and Arctic lichens-associated bacteria.</title>
        <authorList>
            <person name="Lee Y.M."/>
            <person name="Kim E.H."/>
            <person name="Lee H.K."/>
            <person name="Hong S.G."/>
        </authorList>
    </citation>
    <scope>NUCLEOTIDE SEQUENCE [LARGE SCALE GENOMIC DNA]</scope>
    <source>
        <strain evidence="10 11">PAMC 26569</strain>
    </source>
</reference>
<feature type="transmembrane region" description="Helical" evidence="7">
    <location>
        <begin position="598"/>
        <end position="617"/>
    </location>
</feature>
<dbReference type="SMART" id="SM00448">
    <property type="entry name" value="REC"/>
    <property type="match status" value="1"/>
</dbReference>
<feature type="transmembrane region" description="Helical" evidence="7">
    <location>
        <begin position="361"/>
        <end position="380"/>
    </location>
</feature>
<evidence type="ECO:0000259" key="8">
    <source>
        <dbReference type="PROSITE" id="PS50109"/>
    </source>
</evidence>
<evidence type="ECO:0000256" key="3">
    <source>
        <dbReference type="ARBA" id="ARBA00022553"/>
    </source>
</evidence>
<dbReference type="InterPro" id="IPR011006">
    <property type="entry name" value="CheY-like_superfamily"/>
</dbReference>
<evidence type="ECO:0000313" key="10">
    <source>
        <dbReference type="EMBL" id="QKE88821.1"/>
    </source>
</evidence>